<dbReference type="InterPro" id="IPR038678">
    <property type="entry name" value="Spondin_N_sf"/>
</dbReference>
<evidence type="ECO:0000256" key="1">
    <source>
        <dbReference type="SAM" id="Phobius"/>
    </source>
</evidence>
<dbReference type="InterPro" id="IPR009465">
    <property type="entry name" value="Spondin_N"/>
</dbReference>
<keyword evidence="5" id="KW-1185">Reference proteome</keyword>
<feature type="signal peptide" evidence="2">
    <location>
        <begin position="1"/>
        <end position="20"/>
    </location>
</feature>
<dbReference type="Gene3D" id="2.60.40.2130">
    <property type="entry name" value="F-spondin domain"/>
    <property type="match status" value="1"/>
</dbReference>
<feature type="chain" id="PRO_5032610624" description="Spondin domain-containing protein" evidence="2">
    <location>
        <begin position="21"/>
        <end position="287"/>
    </location>
</feature>
<keyword evidence="1" id="KW-0812">Transmembrane</keyword>
<evidence type="ECO:0000256" key="2">
    <source>
        <dbReference type="SAM" id="SignalP"/>
    </source>
</evidence>
<dbReference type="Proteomes" id="UP000436694">
    <property type="component" value="Unassembled WGS sequence"/>
</dbReference>
<keyword evidence="2" id="KW-0732">Signal</keyword>
<evidence type="ECO:0000313" key="4">
    <source>
        <dbReference type="EMBL" id="MQY44128.1"/>
    </source>
</evidence>
<dbReference type="RefSeq" id="WP_153549025.1">
    <property type="nucleotide sequence ID" value="NZ_WIXK01000011.1"/>
</dbReference>
<accession>A0A844AX36</accession>
<evidence type="ECO:0000259" key="3">
    <source>
        <dbReference type="Pfam" id="PF06468"/>
    </source>
</evidence>
<reference evidence="4 5" key="1">
    <citation type="submission" date="2019-10" db="EMBL/GenBank/DDBJ databases">
        <title>Epibacterium sp. nov., isolated from seawater.</title>
        <authorList>
            <person name="Zhang X."/>
            <person name="Li N."/>
        </authorList>
    </citation>
    <scope>NUCLEOTIDE SEQUENCE [LARGE SCALE GENOMIC DNA]</scope>
    <source>
        <strain evidence="4 5">SM1969</strain>
    </source>
</reference>
<dbReference type="Pfam" id="PF06468">
    <property type="entry name" value="Spond_N"/>
    <property type="match status" value="1"/>
</dbReference>
<name>A0A844AX36_9RHOB</name>
<comment type="caution">
    <text evidence="4">The sequence shown here is derived from an EMBL/GenBank/DDBJ whole genome shotgun (WGS) entry which is preliminary data.</text>
</comment>
<feature type="domain" description="Spondin" evidence="3">
    <location>
        <begin position="45"/>
        <end position="176"/>
    </location>
</feature>
<sequence length="287" mass="29026">MKLLTAILATTTMLALPAGATTLRITVTNNQNAAANGNDAGFALTPVYGAFHNGSFDTVTLGEEVSAGVETLAELGSPAAVRAEREAALPGSTAAVIANGRPIFGGESASAEVDITDIANQRYFSFLSMIIPSNDLFVANDNALAYDLFNDDGSFVGPQTINITGLQVFDAGTEENNADVSGGAAFIAGSNAPGGVDTDGVASAGFAALEEFLGTTTVAGFNIDPELAPPSFFADASNAGLFNIATITIEEVVAPVPLPAGGALLLSGLAFGGFAARRKARSTSKRA</sequence>
<keyword evidence="1" id="KW-1133">Transmembrane helix</keyword>
<dbReference type="EMBL" id="WIXK01000011">
    <property type="protein sequence ID" value="MQY44128.1"/>
    <property type="molecule type" value="Genomic_DNA"/>
</dbReference>
<keyword evidence="1" id="KW-0472">Membrane</keyword>
<organism evidence="4 5">
    <name type="scientific">Tritonibacter aquimaris</name>
    <dbReference type="NCBI Taxonomy" id="2663379"/>
    <lineage>
        <taxon>Bacteria</taxon>
        <taxon>Pseudomonadati</taxon>
        <taxon>Pseudomonadota</taxon>
        <taxon>Alphaproteobacteria</taxon>
        <taxon>Rhodobacterales</taxon>
        <taxon>Paracoccaceae</taxon>
        <taxon>Tritonibacter</taxon>
    </lineage>
</organism>
<dbReference type="AlphaFoldDB" id="A0A844AX36"/>
<evidence type="ECO:0000313" key="5">
    <source>
        <dbReference type="Proteomes" id="UP000436694"/>
    </source>
</evidence>
<proteinExistence type="predicted"/>
<feature type="transmembrane region" description="Helical" evidence="1">
    <location>
        <begin position="256"/>
        <end position="276"/>
    </location>
</feature>
<protein>
    <recommendedName>
        <fullName evidence="3">Spondin domain-containing protein</fullName>
    </recommendedName>
</protein>
<dbReference type="NCBIfam" id="NF038123">
    <property type="entry name" value="NF038123_dom"/>
    <property type="match status" value="1"/>
</dbReference>
<gene>
    <name evidence="4" type="ORF">GG681_15895</name>
</gene>